<evidence type="ECO:0000313" key="4">
    <source>
        <dbReference type="Proteomes" id="UP000318626"/>
    </source>
</evidence>
<organism evidence="3 4">
    <name type="scientific">Bremerella volcania</name>
    <dbReference type="NCBI Taxonomy" id="2527984"/>
    <lineage>
        <taxon>Bacteria</taxon>
        <taxon>Pseudomonadati</taxon>
        <taxon>Planctomycetota</taxon>
        <taxon>Planctomycetia</taxon>
        <taxon>Pirellulales</taxon>
        <taxon>Pirellulaceae</taxon>
        <taxon>Bremerella</taxon>
    </lineage>
</organism>
<dbReference type="Gene3D" id="3.30.700.10">
    <property type="entry name" value="Glycoprotein, Type 4 Pilin"/>
    <property type="match status" value="1"/>
</dbReference>
<keyword evidence="1" id="KW-0812">Transmembrane</keyword>
<protein>
    <recommendedName>
        <fullName evidence="2">DUF1559 domain-containing protein</fullName>
    </recommendedName>
</protein>
<dbReference type="Pfam" id="PF07596">
    <property type="entry name" value="SBP_bac_10"/>
    <property type="match status" value="1"/>
</dbReference>
<reference evidence="4" key="1">
    <citation type="submission" date="2019-02" db="EMBL/GenBank/DDBJ databases">
        <title>Deep-cultivation of Planctomycetes and their phenomic and genomic characterization uncovers novel biology.</title>
        <authorList>
            <person name="Wiegand S."/>
            <person name="Jogler M."/>
            <person name="Boedeker C."/>
            <person name="Pinto D."/>
            <person name="Vollmers J."/>
            <person name="Rivas-Marin E."/>
            <person name="Kohn T."/>
            <person name="Peeters S.H."/>
            <person name="Heuer A."/>
            <person name="Rast P."/>
            <person name="Oberbeckmann S."/>
            <person name="Bunk B."/>
            <person name="Jeske O."/>
            <person name="Meyerdierks A."/>
            <person name="Storesund J.E."/>
            <person name="Kallscheuer N."/>
            <person name="Luecker S."/>
            <person name="Lage O.M."/>
            <person name="Pohl T."/>
            <person name="Merkel B.J."/>
            <person name="Hornburger P."/>
            <person name="Mueller R.-W."/>
            <person name="Bruemmer F."/>
            <person name="Labrenz M."/>
            <person name="Spormann A.M."/>
            <person name="Op den Camp H."/>
            <person name="Overmann J."/>
            <person name="Amann R."/>
            <person name="Jetten M.S.M."/>
            <person name="Mascher T."/>
            <person name="Medema M.H."/>
            <person name="Devos D.P."/>
            <person name="Kaster A.-K."/>
            <person name="Ovreas L."/>
            <person name="Rohde M."/>
            <person name="Galperin M.Y."/>
            <person name="Jogler C."/>
        </authorList>
    </citation>
    <scope>NUCLEOTIDE SEQUENCE [LARGE SCALE GENOMIC DNA]</scope>
    <source>
        <strain evidence="4">Pan97</strain>
    </source>
</reference>
<dbReference type="InterPro" id="IPR012902">
    <property type="entry name" value="N_methyl_site"/>
</dbReference>
<proteinExistence type="predicted"/>
<dbReference type="KEGG" id="bvo:Pan97_31290"/>
<dbReference type="SUPFAM" id="SSF54523">
    <property type="entry name" value="Pili subunits"/>
    <property type="match status" value="1"/>
</dbReference>
<sequence length="355" mass="38353">MSHPSQDRRAAFTLVELLVVIAIIGVLIALLLPAVQQAREAARRMSCSNNLKNLALGIHNYHDIFGTFPPGFIDADFNPPNFATTGGQDGGYSWQTLILPMIEQSALHDQFDFKYHVYGSTGGSHGGSVPSNHNAVSTPLDIFSCPSDVKPETTTSQPDSSTVGYHANIATSSYAGSRGSYERSATPGSELQHHRTVCNGILFENSAISFRDIEDGASNTLMLGEIRWRSNNVGSKNNVLYGSVASGGQARADYINGDESVDQSAGPFRHIRSTRTAINARITNADKYGRAFASYHPGGAMFAMSDASVRFISEVINHPGYTWDANNPYGTGDQSNFGTYQRLGARNDSLVLSNF</sequence>
<dbReference type="PANTHER" id="PTHR30093">
    <property type="entry name" value="GENERAL SECRETION PATHWAY PROTEIN G"/>
    <property type="match status" value="1"/>
</dbReference>
<dbReference type="InterPro" id="IPR045584">
    <property type="entry name" value="Pilin-like"/>
</dbReference>
<keyword evidence="1" id="KW-1133">Transmembrane helix</keyword>
<evidence type="ECO:0000259" key="2">
    <source>
        <dbReference type="Pfam" id="PF07596"/>
    </source>
</evidence>
<feature type="transmembrane region" description="Helical" evidence="1">
    <location>
        <begin position="12"/>
        <end position="35"/>
    </location>
</feature>
<dbReference type="PANTHER" id="PTHR30093:SF2">
    <property type="entry name" value="TYPE II SECRETION SYSTEM PROTEIN H"/>
    <property type="match status" value="1"/>
</dbReference>
<dbReference type="EMBL" id="CP036289">
    <property type="protein sequence ID" value="QDU76084.1"/>
    <property type="molecule type" value="Genomic_DNA"/>
</dbReference>
<keyword evidence="4" id="KW-1185">Reference proteome</keyword>
<feature type="domain" description="DUF1559" evidence="2">
    <location>
        <begin position="36"/>
        <end position="317"/>
    </location>
</feature>
<accession>A0A518CA72</accession>
<dbReference type="NCBIfam" id="TIGR02532">
    <property type="entry name" value="IV_pilin_GFxxxE"/>
    <property type="match status" value="1"/>
</dbReference>
<evidence type="ECO:0000256" key="1">
    <source>
        <dbReference type="SAM" id="Phobius"/>
    </source>
</evidence>
<dbReference type="AlphaFoldDB" id="A0A518CA72"/>
<dbReference type="NCBIfam" id="TIGR04294">
    <property type="entry name" value="pre_pil_HX9DG"/>
    <property type="match status" value="1"/>
</dbReference>
<dbReference type="InterPro" id="IPR011453">
    <property type="entry name" value="DUF1559"/>
</dbReference>
<dbReference type="InterPro" id="IPR027558">
    <property type="entry name" value="Pre_pil_HX9DG_C"/>
</dbReference>
<gene>
    <name evidence="3" type="ORF">Pan97_31290</name>
</gene>
<dbReference type="OrthoDB" id="263777at2"/>
<name>A0A518CA72_9BACT</name>
<dbReference type="Proteomes" id="UP000318626">
    <property type="component" value="Chromosome"/>
</dbReference>
<dbReference type="RefSeq" id="WP_144978440.1">
    <property type="nucleotide sequence ID" value="NZ_CP036289.1"/>
</dbReference>
<keyword evidence="1" id="KW-0472">Membrane</keyword>
<evidence type="ECO:0000313" key="3">
    <source>
        <dbReference type="EMBL" id="QDU76084.1"/>
    </source>
</evidence>
<dbReference type="Pfam" id="PF07963">
    <property type="entry name" value="N_methyl"/>
    <property type="match status" value="1"/>
</dbReference>